<comment type="caution">
    <text evidence="1">The sequence shown here is derived from an EMBL/GenBank/DDBJ whole genome shotgun (WGS) entry which is preliminary data.</text>
</comment>
<dbReference type="Proteomes" id="UP000838756">
    <property type="component" value="Unassembled WGS sequence"/>
</dbReference>
<dbReference type="EMBL" id="CAKXAJ010025504">
    <property type="protein sequence ID" value="CAH2240391.1"/>
    <property type="molecule type" value="Genomic_DNA"/>
</dbReference>
<keyword evidence="2" id="KW-1185">Reference proteome</keyword>
<dbReference type="OrthoDB" id="10264220at2759"/>
<proteinExistence type="predicted"/>
<sequence>MKENIVRKPACLRVRHNVLKGPGSVGTMFRSEEMVLCQLFVQPEAAYVSMYELGEAGIAQFRDVSSAAIINVRFLVA</sequence>
<protein>
    <submittedName>
        <fullName evidence="1">Jg3799 protein</fullName>
    </submittedName>
</protein>
<evidence type="ECO:0000313" key="2">
    <source>
        <dbReference type="Proteomes" id="UP000838756"/>
    </source>
</evidence>
<dbReference type="AlphaFoldDB" id="A0A8S4RQM0"/>
<name>A0A8S4RQM0_9NEOP</name>
<evidence type="ECO:0000313" key="1">
    <source>
        <dbReference type="EMBL" id="CAH2240391.1"/>
    </source>
</evidence>
<accession>A0A8S4RQM0</accession>
<reference evidence="1" key="1">
    <citation type="submission" date="2022-03" db="EMBL/GenBank/DDBJ databases">
        <authorList>
            <person name="Lindestad O."/>
        </authorList>
    </citation>
    <scope>NUCLEOTIDE SEQUENCE</scope>
</reference>
<gene>
    <name evidence="1" type="primary">jg3799</name>
    <name evidence="1" type="ORF">PAEG_LOCUS16981</name>
</gene>
<organism evidence="1 2">
    <name type="scientific">Pararge aegeria aegeria</name>
    <dbReference type="NCBI Taxonomy" id="348720"/>
    <lineage>
        <taxon>Eukaryota</taxon>
        <taxon>Metazoa</taxon>
        <taxon>Ecdysozoa</taxon>
        <taxon>Arthropoda</taxon>
        <taxon>Hexapoda</taxon>
        <taxon>Insecta</taxon>
        <taxon>Pterygota</taxon>
        <taxon>Neoptera</taxon>
        <taxon>Endopterygota</taxon>
        <taxon>Lepidoptera</taxon>
        <taxon>Glossata</taxon>
        <taxon>Ditrysia</taxon>
        <taxon>Papilionoidea</taxon>
        <taxon>Nymphalidae</taxon>
        <taxon>Satyrinae</taxon>
        <taxon>Satyrini</taxon>
        <taxon>Parargina</taxon>
        <taxon>Pararge</taxon>
    </lineage>
</organism>